<proteinExistence type="predicted"/>
<dbReference type="InterPro" id="IPR029068">
    <property type="entry name" value="Glyas_Bleomycin-R_OHBP_Dase"/>
</dbReference>
<evidence type="ECO:0000313" key="3">
    <source>
        <dbReference type="Proteomes" id="UP000070433"/>
    </source>
</evidence>
<dbReference type="GO" id="GO:0051213">
    <property type="term" value="F:dioxygenase activity"/>
    <property type="evidence" value="ECO:0007669"/>
    <property type="project" value="UniProtKB-KW"/>
</dbReference>
<dbReference type="AlphaFoldDB" id="A0A127JT50"/>
<dbReference type="CDD" id="cd08357">
    <property type="entry name" value="VOC_like"/>
    <property type="match status" value="1"/>
</dbReference>
<dbReference type="PANTHER" id="PTHR39434:SF1">
    <property type="entry name" value="VOC DOMAIN-CONTAINING PROTEIN"/>
    <property type="match status" value="1"/>
</dbReference>
<reference evidence="2 3" key="1">
    <citation type="journal article" date="2014" name="Int. J. Syst. Evol. Microbiol.">
        <title>Ramlibacter solisilvae sp. nov., isolated from forest soil, and emended description of the genus Ramlibacter.</title>
        <authorList>
            <person name="Lee H.J."/>
            <person name="Lee S.H."/>
            <person name="Lee S.S."/>
            <person name="Lee J.S."/>
            <person name="Kim Y."/>
            <person name="Kim S.C."/>
            <person name="Jeon C.O."/>
        </authorList>
    </citation>
    <scope>NUCLEOTIDE SEQUENCE [LARGE SCALE GENOMIC DNA]</scope>
    <source>
        <strain evidence="2 3">5-10</strain>
    </source>
</reference>
<dbReference type="OrthoDB" id="793940at2"/>
<evidence type="ECO:0000259" key="1">
    <source>
        <dbReference type="PROSITE" id="PS51819"/>
    </source>
</evidence>
<accession>A0A127JT50</accession>
<dbReference type="PANTHER" id="PTHR39434">
    <property type="match status" value="1"/>
</dbReference>
<dbReference type="PATRIC" id="fig|94132.3.peg.1895"/>
<dbReference type="InterPro" id="IPR037523">
    <property type="entry name" value="VOC_core"/>
</dbReference>
<dbReference type="PROSITE" id="PS51819">
    <property type="entry name" value="VOC"/>
    <property type="match status" value="1"/>
</dbReference>
<sequence length="137" mass="15603">MRSLFHLAINVTDLDEARRFYGGVLGCIEGRSAPTWVDFDFAGHQLSLHLGEPLRTQPTGHVDDQLVPMPHFGLVLELADWQAMAERLRRAGTRFILEPQQRFADQPGEQWTMFFTDPFGNPIELKGFRSISQLYAS</sequence>
<name>A0A127JT50_9BURK</name>
<dbReference type="Pfam" id="PF00903">
    <property type="entry name" value="Glyoxalase"/>
    <property type="match status" value="1"/>
</dbReference>
<keyword evidence="3" id="KW-1185">Reference proteome</keyword>
<dbReference type="InterPro" id="IPR004360">
    <property type="entry name" value="Glyas_Fos-R_dOase_dom"/>
</dbReference>
<protein>
    <submittedName>
        <fullName evidence="2">Dioxygenase</fullName>
    </submittedName>
</protein>
<dbReference type="EMBL" id="CP010951">
    <property type="protein sequence ID" value="AMO23053.1"/>
    <property type="molecule type" value="Genomic_DNA"/>
</dbReference>
<dbReference type="Proteomes" id="UP000070433">
    <property type="component" value="Chromosome"/>
</dbReference>
<evidence type="ECO:0000313" key="2">
    <source>
        <dbReference type="EMBL" id="AMO23053.1"/>
    </source>
</evidence>
<keyword evidence="2" id="KW-0223">Dioxygenase</keyword>
<dbReference type="Gene3D" id="3.10.180.10">
    <property type="entry name" value="2,3-Dihydroxybiphenyl 1,2-Dioxygenase, domain 1"/>
    <property type="match status" value="1"/>
</dbReference>
<dbReference type="RefSeq" id="WP_061498378.1">
    <property type="nucleotide sequence ID" value="NZ_CP010951.1"/>
</dbReference>
<keyword evidence="2" id="KW-0560">Oxidoreductase</keyword>
<feature type="domain" description="VOC" evidence="1">
    <location>
        <begin position="3"/>
        <end position="128"/>
    </location>
</feature>
<dbReference type="SUPFAM" id="SSF54593">
    <property type="entry name" value="Glyoxalase/Bleomycin resistance protein/Dihydroxybiphenyl dioxygenase"/>
    <property type="match status" value="1"/>
</dbReference>
<organism evidence="2 3">
    <name type="scientific">Ramlibacter tataouinensis</name>
    <dbReference type="NCBI Taxonomy" id="94132"/>
    <lineage>
        <taxon>Bacteria</taxon>
        <taxon>Pseudomonadati</taxon>
        <taxon>Pseudomonadota</taxon>
        <taxon>Betaproteobacteria</taxon>
        <taxon>Burkholderiales</taxon>
        <taxon>Comamonadaceae</taxon>
        <taxon>Ramlibacter</taxon>
    </lineage>
</organism>
<gene>
    <name evidence="2" type="ORF">UC35_09310</name>
</gene>